<dbReference type="SUPFAM" id="SSF48403">
    <property type="entry name" value="Ankyrin repeat"/>
    <property type="match status" value="1"/>
</dbReference>
<evidence type="ECO:0000259" key="6">
    <source>
        <dbReference type="Pfam" id="PF01412"/>
    </source>
</evidence>
<dbReference type="Pfam" id="PF01412">
    <property type="entry name" value="ArfGap"/>
    <property type="match status" value="1"/>
</dbReference>
<dbReference type="Proteomes" id="UP000053105">
    <property type="component" value="Unassembled WGS sequence"/>
</dbReference>
<dbReference type="InterPro" id="IPR045258">
    <property type="entry name" value="ACAP1/2/3-like"/>
</dbReference>
<dbReference type="InterPro" id="IPR036770">
    <property type="entry name" value="Ankyrin_rpt-contain_sf"/>
</dbReference>
<evidence type="ECO:0000256" key="3">
    <source>
        <dbReference type="ARBA" id="ARBA00022833"/>
    </source>
</evidence>
<evidence type="ECO:0000259" key="7">
    <source>
        <dbReference type="Pfam" id="PF16746"/>
    </source>
</evidence>
<evidence type="ECO:0000313" key="8">
    <source>
        <dbReference type="EMBL" id="KOX68128.1"/>
    </source>
</evidence>
<dbReference type="SUPFAM" id="SSF57863">
    <property type="entry name" value="ArfGap/RecO-like zinc finger"/>
    <property type="match status" value="1"/>
</dbReference>
<dbReference type="AlphaFoldDB" id="A0A0N1IT12"/>
<feature type="region of interest" description="Disordered" evidence="5">
    <location>
        <begin position="222"/>
        <end position="244"/>
    </location>
</feature>
<keyword evidence="9" id="KW-1185">Reference proteome</keyword>
<dbReference type="GO" id="GO:0005737">
    <property type="term" value="C:cytoplasm"/>
    <property type="evidence" value="ECO:0007669"/>
    <property type="project" value="InterPro"/>
</dbReference>
<accession>A0A0N1IT12</accession>
<dbReference type="InterPro" id="IPR027267">
    <property type="entry name" value="AH/BAR_dom_sf"/>
</dbReference>
<dbReference type="InterPro" id="IPR038508">
    <property type="entry name" value="ArfGAP_dom_sf"/>
</dbReference>
<dbReference type="Gene3D" id="1.20.1270.60">
    <property type="entry name" value="Arfaptin homology (AH) domain/BAR domain"/>
    <property type="match status" value="1"/>
</dbReference>
<dbReference type="Gene3D" id="1.10.220.150">
    <property type="entry name" value="Arf GTPase activating protein"/>
    <property type="match status" value="1"/>
</dbReference>
<reference evidence="8 9" key="1">
    <citation type="submission" date="2015-07" db="EMBL/GenBank/DDBJ databases">
        <title>The genome of Melipona quadrifasciata.</title>
        <authorList>
            <person name="Pan H."/>
            <person name="Kapheim K."/>
        </authorList>
    </citation>
    <scope>NUCLEOTIDE SEQUENCE [LARGE SCALE GENOMIC DNA]</scope>
    <source>
        <strain evidence="8">0111107301</strain>
        <tissue evidence="8">Whole body</tissue>
    </source>
</reference>
<feature type="compositionally biased region" description="Polar residues" evidence="5">
    <location>
        <begin position="222"/>
        <end position="234"/>
    </location>
</feature>
<evidence type="ECO:0000256" key="5">
    <source>
        <dbReference type="SAM" id="MobiDB-lite"/>
    </source>
</evidence>
<dbReference type="Pfam" id="PF12796">
    <property type="entry name" value="Ank_2"/>
    <property type="match status" value="1"/>
</dbReference>
<keyword evidence="3" id="KW-0862">Zinc</keyword>
<feature type="domain" description="BAR" evidence="7">
    <location>
        <begin position="9"/>
        <end position="78"/>
    </location>
</feature>
<dbReference type="Pfam" id="PF16746">
    <property type="entry name" value="BAR_3"/>
    <property type="match status" value="1"/>
</dbReference>
<evidence type="ECO:0000256" key="4">
    <source>
        <dbReference type="PROSITE-ProRule" id="PRU00023"/>
    </source>
</evidence>
<dbReference type="PROSITE" id="PS50088">
    <property type="entry name" value="ANK_REPEAT"/>
    <property type="match status" value="1"/>
</dbReference>
<dbReference type="PANTHER" id="PTHR23180">
    <property type="entry name" value="CENTAURIN/ARF"/>
    <property type="match status" value="1"/>
</dbReference>
<dbReference type="InterPro" id="IPR004148">
    <property type="entry name" value="BAR_dom"/>
</dbReference>
<dbReference type="InterPro" id="IPR037278">
    <property type="entry name" value="ARFGAP/RecO"/>
</dbReference>
<dbReference type="SUPFAM" id="SSF50729">
    <property type="entry name" value="PH domain-like"/>
    <property type="match status" value="1"/>
</dbReference>
<evidence type="ECO:0000313" key="9">
    <source>
        <dbReference type="Proteomes" id="UP000053105"/>
    </source>
</evidence>
<keyword evidence="1" id="KW-0479">Metal-binding</keyword>
<dbReference type="SUPFAM" id="SSF103657">
    <property type="entry name" value="BAR/IMD domain-like"/>
    <property type="match status" value="1"/>
</dbReference>
<dbReference type="GO" id="GO:0008270">
    <property type="term" value="F:zinc ion binding"/>
    <property type="evidence" value="ECO:0007669"/>
    <property type="project" value="UniProtKB-KW"/>
</dbReference>
<evidence type="ECO:0000256" key="2">
    <source>
        <dbReference type="ARBA" id="ARBA00022771"/>
    </source>
</evidence>
<dbReference type="InterPro" id="IPR002110">
    <property type="entry name" value="Ankyrin_rpt"/>
</dbReference>
<dbReference type="STRING" id="166423.A0A0N1IT12"/>
<dbReference type="PANTHER" id="PTHR23180:SF399">
    <property type="entry name" value="BLOWN FUSE, ISOFORM A-RELATED"/>
    <property type="match status" value="1"/>
</dbReference>
<name>A0A0N1IT12_9HYME</name>
<dbReference type="EMBL" id="KQ435950">
    <property type="protein sequence ID" value="KOX68128.1"/>
    <property type="molecule type" value="Genomic_DNA"/>
</dbReference>
<sequence>MQSGVTQQPIHALQEMDRFHKVSLDEGSRNVIKNLYSVIKSDIRREKESRHYFEKISADLYFLALHRNSQVTKSRPAERRTGDNDYNIMEDLRLCTVKPVVDCDRRNCFEALSPTKSHILQADSEEVHLAWCSGVHRSLGVHYSKVRLLTSGDEEPEVLKIKAELGNIVGNNVYEALPIPPDIIRATRKCNGNIREFETEKQCKLESDVLMFGCDLPKPTIDNSLESSSDQDSTAGEDEQYTDEKDNENLHLEMLLYKAAAAHNLPVMCAALAAGADKLWTNVNDRGRNALHQAIISGSVMSCEYLILNGARINCQDDDGKTPLYLATKLGIDSLAICRHTAQVCLLPKHRTDQHVEDESGVKSFSIAVKEANAGIVTWQV</sequence>
<evidence type="ECO:0000256" key="1">
    <source>
        <dbReference type="ARBA" id="ARBA00022723"/>
    </source>
</evidence>
<gene>
    <name evidence="8" type="ORF">WN51_08111</name>
</gene>
<proteinExistence type="predicted"/>
<keyword evidence="4" id="KW-0040">ANK repeat</keyword>
<dbReference type="InterPro" id="IPR001164">
    <property type="entry name" value="ArfGAP_dom"/>
</dbReference>
<dbReference type="PROSITE" id="PS50297">
    <property type="entry name" value="ANK_REP_REGION"/>
    <property type="match status" value="1"/>
</dbReference>
<feature type="domain" description="Arf-GAP" evidence="6">
    <location>
        <begin position="132"/>
        <end position="178"/>
    </location>
</feature>
<organism evidence="8 9">
    <name type="scientific">Melipona quadrifasciata</name>
    <dbReference type="NCBI Taxonomy" id="166423"/>
    <lineage>
        <taxon>Eukaryota</taxon>
        <taxon>Metazoa</taxon>
        <taxon>Ecdysozoa</taxon>
        <taxon>Arthropoda</taxon>
        <taxon>Hexapoda</taxon>
        <taxon>Insecta</taxon>
        <taxon>Pterygota</taxon>
        <taxon>Neoptera</taxon>
        <taxon>Endopterygota</taxon>
        <taxon>Hymenoptera</taxon>
        <taxon>Apocrita</taxon>
        <taxon>Aculeata</taxon>
        <taxon>Apoidea</taxon>
        <taxon>Anthophila</taxon>
        <taxon>Apidae</taxon>
        <taxon>Melipona</taxon>
    </lineage>
</organism>
<dbReference type="GO" id="GO:0005096">
    <property type="term" value="F:GTPase activator activity"/>
    <property type="evidence" value="ECO:0007669"/>
    <property type="project" value="InterPro"/>
</dbReference>
<protein>
    <submittedName>
        <fullName evidence="8">Arf-GAP with coiled-coil, ANK repeat and PH domain-containing protein 2</fullName>
    </submittedName>
</protein>
<dbReference type="OrthoDB" id="10070851at2759"/>
<feature type="repeat" description="ANK" evidence="4">
    <location>
        <begin position="286"/>
        <end position="318"/>
    </location>
</feature>
<keyword evidence="2" id="KW-0863">Zinc-finger</keyword>
<dbReference type="Gene3D" id="1.25.40.20">
    <property type="entry name" value="Ankyrin repeat-containing domain"/>
    <property type="match status" value="1"/>
</dbReference>